<keyword evidence="2" id="KW-1133">Transmembrane helix</keyword>
<feature type="transmembrane region" description="Helical" evidence="2">
    <location>
        <begin position="518"/>
        <end position="539"/>
    </location>
</feature>
<evidence type="ECO:0000256" key="1">
    <source>
        <dbReference type="SAM" id="MobiDB-lite"/>
    </source>
</evidence>
<dbReference type="Gene3D" id="3.30.70.270">
    <property type="match status" value="2"/>
</dbReference>
<feature type="domain" description="GGDEF" evidence="3">
    <location>
        <begin position="211"/>
        <end position="340"/>
    </location>
</feature>
<reference evidence="5" key="1">
    <citation type="submission" date="2021-11" db="EMBL/GenBank/DDBJ databases">
        <title>Cultivation dependent microbiological survey of springs from the worlds oldest radium mine currently devoted to the extraction of radon-saturated water.</title>
        <authorList>
            <person name="Kapinusova G."/>
            <person name="Smrhova T."/>
            <person name="Strejcek M."/>
            <person name="Suman J."/>
            <person name="Jani K."/>
            <person name="Pajer P."/>
            <person name="Uhlik O."/>
        </authorList>
    </citation>
    <scope>NUCLEOTIDE SEQUENCE [LARGE SCALE GENOMIC DNA]</scope>
    <source>
        <strain evidence="5">J379</strain>
    </source>
</reference>
<dbReference type="PROSITE" id="PS50887">
    <property type="entry name" value="GGDEF"/>
    <property type="match status" value="2"/>
</dbReference>
<keyword evidence="5" id="KW-1185">Reference proteome</keyword>
<feature type="transmembrane region" description="Helical" evidence="2">
    <location>
        <begin position="100"/>
        <end position="118"/>
    </location>
</feature>
<dbReference type="PANTHER" id="PTHR45138:SF9">
    <property type="entry name" value="DIGUANYLATE CYCLASE DGCM-RELATED"/>
    <property type="match status" value="1"/>
</dbReference>
<evidence type="ECO:0000256" key="2">
    <source>
        <dbReference type="SAM" id="Phobius"/>
    </source>
</evidence>
<dbReference type="InterPro" id="IPR000160">
    <property type="entry name" value="GGDEF_dom"/>
</dbReference>
<feature type="transmembrane region" description="Helical" evidence="2">
    <location>
        <begin position="396"/>
        <end position="414"/>
    </location>
</feature>
<dbReference type="InterPro" id="IPR029787">
    <property type="entry name" value="Nucleotide_cyclase"/>
</dbReference>
<feature type="transmembrane region" description="Helical" evidence="2">
    <location>
        <begin position="153"/>
        <end position="170"/>
    </location>
</feature>
<name>A0ABY5PNL9_9ACTN</name>
<gene>
    <name evidence="4" type="ORF">LRS13_11930</name>
</gene>
<dbReference type="SMART" id="SM00267">
    <property type="entry name" value="GGDEF"/>
    <property type="match status" value="2"/>
</dbReference>
<feature type="transmembrane region" description="Helical" evidence="2">
    <location>
        <begin position="45"/>
        <end position="64"/>
    </location>
</feature>
<dbReference type="Proteomes" id="UP001058860">
    <property type="component" value="Chromosome"/>
</dbReference>
<dbReference type="RefSeq" id="WP_353866611.1">
    <property type="nucleotide sequence ID" value="NZ_CP088295.1"/>
</dbReference>
<accession>A0ABY5PNL9</accession>
<sequence length="739" mass="76778">MDARGLLYRDGAERERLLDMGTRLAPAQLRALALLLIPAAAAPAVYGWLMLLPLVVAALFFALTNLPVIRERWGDWAAFAAWVAAQVLVMASLALADGPIVYILCLPIFPMLLAATGFRRGTVVAGALLTMAALAAVTLATAHDQIADIPPALWVPALLLLVITLSAMAVRDADMVTRDDAVVDELTGLLNRVALQSRVAEITHQVRATHERVALVVIDLDHFKRVNDTLGHSAGDGVLVAAAQRLADAAGDLPVYRFGGEEFVVLSAGTDECAARELGERLRAAVAAAPIGGLDLTASFGIAVSAPDDGFEYRDAFARADAALYAAKSGGRDRVCVAGDITGAPEPDVPAADRLPATPDDAWAVRAPDARDGSWLVRDAVSRAHLVDIVGRTRSFNLVTSALTTVAIISMVPWVGWQLLIPVVITGVIVDLATRAVVTVPRPEWAFLGGFVAMKLGAAVAVLVAGPEAFFALPIFAIAMYGFGASLPGRGTAVLVLVNALAMTAATLAVGADEIAANPVILLFPLALGTAMAIVGSAMGARVAELRVAAISDGLTGTLNRVALEARLAELTHRPAGREAVAVIVADLDHFKAVNDAAGHEAGDRVLAEVAYRMRGQLRAFDAIYRIGGEEFVILLPGTGVELAAAVAERVRVAVQQAPAAGVDVTVSLGVAGSPAGAPFDYDATFGMADAGLLAAKREGRNRVVVAGTTVLEPSSGGTRATPTRTPPDPGTVATPNDR</sequence>
<dbReference type="EMBL" id="CP088295">
    <property type="protein sequence ID" value="UUY06184.1"/>
    <property type="molecule type" value="Genomic_DNA"/>
</dbReference>
<evidence type="ECO:0000313" key="4">
    <source>
        <dbReference type="EMBL" id="UUY06184.1"/>
    </source>
</evidence>
<organism evidence="4 5">
    <name type="scientific">Svornostia abyssi</name>
    <dbReference type="NCBI Taxonomy" id="2898438"/>
    <lineage>
        <taxon>Bacteria</taxon>
        <taxon>Bacillati</taxon>
        <taxon>Actinomycetota</taxon>
        <taxon>Thermoleophilia</taxon>
        <taxon>Solirubrobacterales</taxon>
        <taxon>Baekduiaceae</taxon>
        <taxon>Svornostia</taxon>
    </lineage>
</organism>
<feature type="region of interest" description="Disordered" evidence="1">
    <location>
        <begin position="711"/>
        <end position="739"/>
    </location>
</feature>
<evidence type="ECO:0000313" key="5">
    <source>
        <dbReference type="Proteomes" id="UP001058860"/>
    </source>
</evidence>
<keyword evidence="2" id="KW-0812">Transmembrane</keyword>
<feature type="transmembrane region" description="Helical" evidence="2">
    <location>
        <begin position="494"/>
        <end position="512"/>
    </location>
</feature>
<dbReference type="NCBIfam" id="TIGR00254">
    <property type="entry name" value="GGDEF"/>
    <property type="match status" value="2"/>
</dbReference>
<dbReference type="CDD" id="cd01949">
    <property type="entry name" value="GGDEF"/>
    <property type="match status" value="2"/>
</dbReference>
<evidence type="ECO:0000259" key="3">
    <source>
        <dbReference type="PROSITE" id="PS50887"/>
    </source>
</evidence>
<feature type="transmembrane region" description="Helical" evidence="2">
    <location>
        <begin position="76"/>
        <end position="94"/>
    </location>
</feature>
<keyword evidence="2" id="KW-0472">Membrane</keyword>
<feature type="transmembrane region" description="Helical" evidence="2">
    <location>
        <begin position="123"/>
        <end position="141"/>
    </location>
</feature>
<dbReference type="SUPFAM" id="SSF55073">
    <property type="entry name" value="Nucleotide cyclase"/>
    <property type="match status" value="2"/>
</dbReference>
<dbReference type="InterPro" id="IPR050469">
    <property type="entry name" value="Diguanylate_Cyclase"/>
</dbReference>
<feature type="transmembrane region" description="Helical" evidence="2">
    <location>
        <begin position="420"/>
        <end position="438"/>
    </location>
</feature>
<dbReference type="PANTHER" id="PTHR45138">
    <property type="entry name" value="REGULATORY COMPONENTS OF SENSORY TRANSDUCTION SYSTEM"/>
    <property type="match status" value="1"/>
</dbReference>
<proteinExistence type="predicted"/>
<protein>
    <submittedName>
        <fullName evidence="4">GGDEF domain-containing protein</fullName>
    </submittedName>
</protein>
<dbReference type="Pfam" id="PF00990">
    <property type="entry name" value="GGDEF"/>
    <property type="match status" value="2"/>
</dbReference>
<dbReference type="InterPro" id="IPR043128">
    <property type="entry name" value="Rev_trsase/Diguanyl_cyclase"/>
</dbReference>
<feature type="domain" description="GGDEF" evidence="3">
    <location>
        <begin position="579"/>
        <end position="709"/>
    </location>
</feature>